<name>A0A6G3TDH6_9ACTN</name>
<gene>
    <name evidence="3" type="ORF">G3I66_16585</name>
</gene>
<protein>
    <submittedName>
        <fullName evidence="3">Aldehyde dehydrogenase family protein</fullName>
    </submittedName>
</protein>
<organism evidence="3 4">
    <name type="scientific">Streptomyces rubrogriseus</name>
    <dbReference type="NCBI Taxonomy" id="194673"/>
    <lineage>
        <taxon>Bacteria</taxon>
        <taxon>Bacillati</taxon>
        <taxon>Actinomycetota</taxon>
        <taxon>Actinomycetes</taxon>
        <taxon>Kitasatosporales</taxon>
        <taxon>Streptomycetaceae</taxon>
        <taxon>Streptomyces</taxon>
        <taxon>Streptomyces violaceoruber group</taxon>
    </lineage>
</organism>
<dbReference type="InterPro" id="IPR015590">
    <property type="entry name" value="Aldehyde_DH_dom"/>
</dbReference>
<proteinExistence type="predicted"/>
<dbReference type="SUPFAM" id="SSF53720">
    <property type="entry name" value="ALDH-like"/>
    <property type="match status" value="1"/>
</dbReference>
<evidence type="ECO:0000256" key="1">
    <source>
        <dbReference type="ARBA" id="ARBA00023002"/>
    </source>
</evidence>
<dbReference type="InterPro" id="IPR016161">
    <property type="entry name" value="Ald_DH/histidinol_DH"/>
</dbReference>
<dbReference type="InterPro" id="IPR016162">
    <property type="entry name" value="Ald_DH_N"/>
</dbReference>
<evidence type="ECO:0000313" key="4">
    <source>
        <dbReference type="Proteomes" id="UP000475666"/>
    </source>
</evidence>
<reference evidence="3 4" key="1">
    <citation type="submission" date="2020-01" db="EMBL/GenBank/DDBJ databases">
        <title>Insect and environment-associated Actinomycetes.</title>
        <authorList>
            <person name="Currrie C."/>
            <person name="Chevrette M."/>
            <person name="Carlson C."/>
            <person name="Stubbendieck R."/>
            <person name="Wendt-Pienkowski E."/>
        </authorList>
    </citation>
    <scope>NUCLEOTIDE SEQUENCE [LARGE SCALE GENOMIC DNA]</scope>
    <source>
        <strain evidence="3 4">SID7739</strain>
    </source>
</reference>
<evidence type="ECO:0000259" key="2">
    <source>
        <dbReference type="Pfam" id="PF00171"/>
    </source>
</evidence>
<accession>A0A6G3TDH6</accession>
<dbReference type="GO" id="GO:0016491">
    <property type="term" value="F:oxidoreductase activity"/>
    <property type="evidence" value="ECO:0007669"/>
    <property type="project" value="UniProtKB-KW"/>
</dbReference>
<evidence type="ECO:0000313" key="3">
    <source>
        <dbReference type="EMBL" id="NEC34767.1"/>
    </source>
</evidence>
<dbReference type="Proteomes" id="UP000475666">
    <property type="component" value="Unassembled WGS sequence"/>
</dbReference>
<dbReference type="EMBL" id="JAAGMQ010000467">
    <property type="protein sequence ID" value="NEC34767.1"/>
    <property type="molecule type" value="Genomic_DNA"/>
</dbReference>
<dbReference type="Pfam" id="PF00171">
    <property type="entry name" value="Aldedh"/>
    <property type="match status" value="1"/>
</dbReference>
<sequence>MSEPSEKLPDELRVLNPATEEVVATVPAASAADVDAAVARAARAQTAWAALAPG</sequence>
<feature type="non-terminal residue" evidence="3">
    <location>
        <position position="54"/>
    </location>
</feature>
<comment type="caution">
    <text evidence="3">The sequence shown here is derived from an EMBL/GenBank/DDBJ whole genome shotgun (WGS) entry which is preliminary data.</text>
</comment>
<keyword evidence="1" id="KW-0560">Oxidoreductase</keyword>
<dbReference type="AlphaFoldDB" id="A0A6G3TDH6"/>
<dbReference type="Gene3D" id="3.40.605.10">
    <property type="entry name" value="Aldehyde Dehydrogenase, Chain A, domain 1"/>
    <property type="match status" value="1"/>
</dbReference>
<feature type="domain" description="Aldehyde dehydrogenase" evidence="2">
    <location>
        <begin position="10"/>
        <end position="52"/>
    </location>
</feature>